<sequence>KGGKPKNRDSQGGLYLVNELIIIRSKRYQQEKGAERYPTNSDEMFYVFQ</sequence>
<dbReference type="AlphaFoldDB" id="A0A7D9EJ71"/>
<gene>
    <name evidence="1" type="ORF">PACLA_8A064071</name>
</gene>
<evidence type="ECO:0000313" key="2">
    <source>
        <dbReference type="Proteomes" id="UP001152795"/>
    </source>
</evidence>
<dbReference type="EMBL" id="CACRXK020006720">
    <property type="protein sequence ID" value="CAB4010238.1"/>
    <property type="molecule type" value="Genomic_DNA"/>
</dbReference>
<protein>
    <submittedName>
        <fullName evidence="1">Uncharacterized protein</fullName>
    </submittedName>
</protein>
<dbReference type="Proteomes" id="UP001152795">
    <property type="component" value="Unassembled WGS sequence"/>
</dbReference>
<evidence type="ECO:0000313" key="1">
    <source>
        <dbReference type="EMBL" id="CAB4010238.1"/>
    </source>
</evidence>
<accession>A0A7D9EJ71</accession>
<keyword evidence="2" id="KW-1185">Reference proteome</keyword>
<comment type="caution">
    <text evidence="1">The sequence shown here is derived from an EMBL/GenBank/DDBJ whole genome shotgun (WGS) entry which is preliminary data.</text>
</comment>
<reference evidence="1" key="1">
    <citation type="submission" date="2020-04" db="EMBL/GenBank/DDBJ databases">
        <authorList>
            <person name="Alioto T."/>
            <person name="Alioto T."/>
            <person name="Gomez Garrido J."/>
        </authorList>
    </citation>
    <scope>NUCLEOTIDE SEQUENCE</scope>
    <source>
        <strain evidence="1">A484AB</strain>
    </source>
</reference>
<feature type="non-terminal residue" evidence="1">
    <location>
        <position position="1"/>
    </location>
</feature>
<organism evidence="1 2">
    <name type="scientific">Paramuricea clavata</name>
    <name type="common">Red gorgonian</name>
    <name type="synonym">Violescent sea-whip</name>
    <dbReference type="NCBI Taxonomy" id="317549"/>
    <lineage>
        <taxon>Eukaryota</taxon>
        <taxon>Metazoa</taxon>
        <taxon>Cnidaria</taxon>
        <taxon>Anthozoa</taxon>
        <taxon>Octocorallia</taxon>
        <taxon>Malacalcyonacea</taxon>
        <taxon>Plexauridae</taxon>
        <taxon>Paramuricea</taxon>
    </lineage>
</organism>
<proteinExistence type="predicted"/>
<name>A0A7D9EJ71_PARCT</name>